<protein>
    <submittedName>
        <fullName evidence="1">Uncharacterized protein</fullName>
    </submittedName>
</protein>
<evidence type="ECO:0000313" key="1">
    <source>
        <dbReference type="EMBL" id="CDW30137.1"/>
    </source>
</evidence>
<dbReference type="AlphaFoldDB" id="A0A0K2TWS3"/>
<dbReference type="EMBL" id="HACA01012776">
    <property type="protein sequence ID" value="CDW30137.1"/>
    <property type="molecule type" value="Transcribed_RNA"/>
</dbReference>
<sequence length="58" mass="6715">MELVKRRGHRFHSDKILIQVGMDQPSDSIKSNRIWIDNSQNKIIYTDRSKDGDENTGA</sequence>
<accession>A0A0K2TWS3</accession>
<reference evidence="1" key="1">
    <citation type="submission" date="2014-05" db="EMBL/GenBank/DDBJ databases">
        <authorList>
            <person name="Chronopoulou M."/>
        </authorList>
    </citation>
    <scope>NUCLEOTIDE SEQUENCE</scope>
    <source>
        <tissue evidence="1">Whole organism</tissue>
    </source>
</reference>
<name>A0A0K2TWS3_LEPSM</name>
<organism evidence="1">
    <name type="scientific">Lepeophtheirus salmonis</name>
    <name type="common">Salmon louse</name>
    <name type="synonym">Caligus salmonis</name>
    <dbReference type="NCBI Taxonomy" id="72036"/>
    <lineage>
        <taxon>Eukaryota</taxon>
        <taxon>Metazoa</taxon>
        <taxon>Ecdysozoa</taxon>
        <taxon>Arthropoda</taxon>
        <taxon>Crustacea</taxon>
        <taxon>Multicrustacea</taxon>
        <taxon>Hexanauplia</taxon>
        <taxon>Copepoda</taxon>
        <taxon>Siphonostomatoida</taxon>
        <taxon>Caligidae</taxon>
        <taxon>Lepeophtheirus</taxon>
    </lineage>
</organism>
<proteinExistence type="predicted"/>